<evidence type="ECO:0000256" key="1">
    <source>
        <dbReference type="SAM" id="Phobius"/>
    </source>
</evidence>
<comment type="caution">
    <text evidence="2">The sequence shown here is derived from an EMBL/GenBank/DDBJ whole genome shotgun (WGS) entry which is preliminary data.</text>
</comment>
<dbReference type="STRING" id="1802074.A3J15_00830"/>
<protein>
    <submittedName>
        <fullName evidence="2">Uncharacterized protein</fullName>
    </submittedName>
</protein>
<accession>A0A1F7JMU0</accession>
<reference evidence="2 3" key="1">
    <citation type="journal article" date="2016" name="Nat. Commun.">
        <title>Thousands of microbial genomes shed light on interconnected biogeochemical processes in an aquifer system.</title>
        <authorList>
            <person name="Anantharaman K."/>
            <person name="Brown C.T."/>
            <person name="Hug L.A."/>
            <person name="Sharon I."/>
            <person name="Castelle C.J."/>
            <person name="Probst A.J."/>
            <person name="Thomas B.C."/>
            <person name="Singh A."/>
            <person name="Wilkins M.J."/>
            <person name="Karaoz U."/>
            <person name="Brodie E.L."/>
            <person name="Williams K.H."/>
            <person name="Hubbard S.S."/>
            <person name="Banfield J.F."/>
        </authorList>
    </citation>
    <scope>NUCLEOTIDE SEQUENCE [LARGE SCALE GENOMIC DNA]</scope>
</reference>
<feature type="transmembrane region" description="Helical" evidence="1">
    <location>
        <begin position="20"/>
        <end position="43"/>
    </location>
</feature>
<dbReference type="Proteomes" id="UP000176376">
    <property type="component" value="Unassembled WGS sequence"/>
</dbReference>
<dbReference type="EMBL" id="MGAY01000019">
    <property type="protein sequence ID" value="OGK56923.1"/>
    <property type="molecule type" value="Genomic_DNA"/>
</dbReference>
<proteinExistence type="predicted"/>
<sequence length="62" mass="6397">MGVETEKKGIAEKLVHYGKLIAIGLIGLGALLGSGTLVAGGALKYVGGTVTESYLKNHKKNK</sequence>
<evidence type="ECO:0000313" key="3">
    <source>
        <dbReference type="Proteomes" id="UP000176376"/>
    </source>
</evidence>
<name>A0A1F7JMU0_9BACT</name>
<keyword evidence="1" id="KW-1133">Transmembrane helix</keyword>
<evidence type="ECO:0000313" key="2">
    <source>
        <dbReference type="EMBL" id="OGK56923.1"/>
    </source>
</evidence>
<keyword evidence="1" id="KW-0812">Transmembrane</keyword>
<gene>
    <name evidence="2" type="ORF">A3J15_00830</name>
</gene>
<dbReference type="AlphaFoldDB" id="A0A1F7JMU0"/>
<organism evidence="2 3">
    <name type="scientific">Candidatus Roizmanbacteria bacterium RIFCSPLOWO2_02_FULL_38_10</name>
    <dbReference type="NCBI Taxonomy" id="1802074"/>
    <lineage>
        <taxon>Bacteria</taxon>
        <taxon>Candidatus Roizmaniibacteriota</taxon>
    </lineage>
</organism>
<keyword evidence="1" id="KW-0472">Membrane</keyword>